<dbReference type="Pfam" id="PF05577">
    <property type="entry name" value="Peptidase_S28"/>
    <property type="match status" value="1"/>
</dbReference>
<protein>
    <submittedName>
        <fullName evidence="8">Aste57867_20183 protein</fullName>
    </submittedName>
</protein>
<dbReference type="InterPro" id="IPR042269">
    <property type="entry name" value="Ser_carbopepase_S28_SKS"/>
</dbReference>
<dbReference type="SUPFAM" id="SSF53474">
    <property type="entry name" value="alpha/beta-Hydrolases"/>
    <property type="match status" value="1"/>
</dbReference>
<evidence type="ECO:0000313" key="9">
    <source>
        <dbReference type="Proteomes" id="UP000332933"/>
    </source>
</evidence>
<keyword evidence="9" id="KW-1185">Reference proteome</keyword>
<accession>A0A485LFX1</accession>
<evidence type="ECO:0000256" key="1">
    <source>
        <dbReference type="ARBA" id="ARBA00011079"/>
    </source>
</evidence>
<dbReference type="GO" id="GO:0070008">
    <property type="term" value="F:serine-type exopeptidase activity"/>
    <property type="evidence" value="ECO:0007669"/>
    <property type="project" value="InterPro"/>
</dbReference>
<sequence>MVRLLAVTAALATSLAASSSLIPPRLHRRFRIDEFLDQFEDKTESSGTDAVPDQWFESQLLDHNDPTNKATWKQRYFVSDKFYGGPGSPVLLYIDGEWTASNRTVVSTGLFLHELAKKHKAMVVSLEHRYYGESQPFPDFSSGNLKYLRAHQALADIVTFQDHFRATFNVTQASKWVAIGGSYPGMLAAWLKLKHPSRFAGIISSSGPIHTKADFFEYGDIVTHGLRYFGGDACVTTIQAAMTEAHRLLASDTPVDAEILKTLFNPCFDNTHDDNRSVFESQLFGAFQGIAQYNDFDADGSTGLTKVCAAFADSNLSPIEKLSRFVGNRGGDNCTYNSFQGYIDFYKNVTIDVDDPAARPWFYQTCSEFGFGQTTASGHGAFSPLKYATVDTVLYKLCAAVFDIHDVDARTTATLNTYGGLKIDVENVVSTYTIHFGCLCMEITS</sequence>
<dbReference type="PANTHER" id="PTHR11010">
    <property type="entry name" value="PROTEASE S28 PRO-X CARBOXYPEPTIDASE-RELATED"/>
    <property type="match status" value="1"/>
</dbReference>
<reference evidence="7" key="2">
    <citation type="submission" date="2019-06" db="EMBL/GenBank/DDBJ databases">
        <title>Genomics analysis of Aphanomyces spp. identifies a new class of oomycete effector associated with host adaptation.</title>
        <authorList>
            <person name="Gaulin E."/>
        </authorList>
    </citation>
    <scope>NUCLEOTIDE SEQUENCE</scope>
    <source>
        <strain evidence="7">CBS 578.67</strain>
    </source>
</reference>
<proteinExistence type="inferred from homology"/>
<keyword evidence="5" id="KW-0325">Glycoprotein</keyword>
<dbReference type="Gene3D" id="3.40.50.1820">
    <property type="entry name" value="alpha/beta hydrolase"/>
    <property type="match status" value="1"/>
</dbReference>
<reference evidence="8 9" key="1">
    <citation type="submission" date="2019-03" db="EMBL/GenBank/DDBJ databases">
        <authorList>
            <person name="Gaulin E."/>
            <person name="Dumas B."/>
        </authorList>
    </citation>
    <scope>NUCLEOTIDE SEQUENCE [LARGE SCALE GENOMIC DNA]</scope>
    <source>
        <strain evidence="8">CBS 568.67</strain>
    </source>
</reference>
<evidence type="ECO:0000313" key="8">
    <source>
        <dbReference type="EMBL" id="VFT96877.1"/>
    </source>
</evidence>
<dbReference type="Proteomes" id="UP000332933">
    <property type="component" value="Unassembled WGS sequence"/>
</dbReference>
<feature type="signal peptide" evidence="6">
    <location>
        <begin position="1"/>
        <end position="16"/>
    </location>
</feature>
<evidence type="ECO:0000256" key="2">
    <source>
        <dbReference type="ARBA" id="ARBA00022670"/>
    </source>
</evidence>
<evidence type="ECO:0000256" key="5">
    <source>
        <dbReference type="ARBA" id="ARBA00023180"/>
    </source>
</evidence>
<gene>
    <name evidence="8" type="primary">Aste57867_20183</name>
    <name evidence="7" type="ORF">As57867_020117</name>
    <name evidence="8" type="ORF">ASTE57867_20183</name>
</gene>
<dbReference type="PANTHER" id="PTHR11010:SF117">
    <property type="entry name" value="SERINE PROTEASE 16"/>
    <property type="match status" value="1"/>
</dbReference>
<dbReference type="EMBL" id="VJMH01006748">
    <property type="protein sequence ID" value="KAF0688178.1"/>
    <property type="molecule type" value="Genomic_DNA"/>
</dbReference>
<dbReference type="EMBL" id="CAADRA010006771">
    <property type="protein sequence ID" value="VFT96877.1"/>
    <property type="molecule type" value="Genomic_DNA"/>
</dbReference>
<dbReference type="InterPro" id="IPR008758">
    <property type="entry name" value="Peptidase_S28"/>
</dbReference>
<dbReference type="AlphaFoldDB" id="A0A485LFX1"/>
<comment type="similarity">
    <text evidence="1">Belongs to the peptidase S28 family.</text>
</comment>
<dbReference type="InterPro" id="IPR029058">
    <property type="entry name" value="AB_hydrolase_fold"/>
</dbReference>
<organism evidence="8 9">
    <name type="scientific">Aphanomyces stellatus</name>
    <dbReference type="NCBI Taxonomy" id="120398"/>
    <lineage>
        <taxon>Eukaryota</taxon>
        <taxon>Sar</taxon>
        <taxon>Stramenopiles</taxon>
        <taxon>Oomycota</taxon>
        <taxon>Saprolegniomycetes</taxon>
        <taxon>Saprolegniales</taxon>
        <taxon>Verrucalvaceae</taxon>
        <taxon>Aphanomyces</taxon>
    </lineage>
</organism>
<evidence type="ECO:0000313" key="7">
    <source>
        <dbReference type="EMBL" id="KAF0688178.1"/>
    </source>
</evidence>
<keyword evidence="3 6" id="KW-0732">Signal</keyword>
<evidence type="ECO:0000256" key="6">
    <source>
        <dbReference type="SAM" id="SignalP"/>
    </source>
</evidence>
<dbReference type="Gene3D" id="1.20.120.980">
    <property type="entry name" value="Serine carboxypeptidase S28, SKS domain"/>
    <property type="match status" value="1"/>
</dbReference>
<evidence type="ECO:0000256" key="4">
    <source>
        <dbReference type="ARBA" id="ARBA00022801"/>
    </source>
</evidence>
<evidence type="ECO:0000256" key="3">
    <source>
        <dbReference type="ARBA" id="ARBA00022729"/>
    </source>
</evidence>
<dbReference type="GO" id="GO:0008239">
    <property type="term" value="F:dipeptidyl-peptidase activity"/>
    <property type="evidence" value="ECO:0007669"/>
    <property type="project" value="TreeGrafter"/>
</dbReference>
<dbReference type="GO" id="GO:0006508">
    <property type="term" value="P:proteolysis"/>
    <property type="evidence" value="ECO:0007669"/>
    <property type="project" value="UniProtKB-KW"/>
</dbReference>
<keyword evidence="4" id="KW-0378">Hydrolase</keyword>
<name>A0A485LFX1_9STRA</name>
<dbReference type="OrthoDB" id="1735038at2759"/>
<keyword evidence="2" id="KW-0645">Protease</keyword>
<feature type="chain" id="PRO_5036116514" evidence="6">
    <location>
        <begin position="17"/>
        <end position="445"/>
    </location>
</feature>